<accession>A0A0A9BUI1</accession>
<dbReference type="AlphaFoldDB" id="A0A0A9BUI1"/>
<reference evidence="1" key="2">
    <citation type="journal article" date="2015" name="Data Brief">
        <title>Shoot transcriptome of the giant reed, Arundo donax.</title>
        <authorList>
            <person name="Barrero R.A."/>
            <person name="Guerrero F.D."/>
            <person name="Moolhuijzen P."/>
            <person name="Goolsby J.A."/>
            <person name="Tidwell J."/>
            <person name="Bellgard S.E."/>
            <person name="Bellgard M.I."/>
        </authorList>
    </citation>
    <scope>NUCLEOTIDE SEQUENCE</scope>
    <source>
        <tissue evidence="1">Shoot tissue taken approximately 20 cm above the soil surface</tissue>
    </source>
</reference>
<proteinExistence type="predicted"/>
<reference evidence="1" key="1">
    <citation type="submission" date="2014-09" db="EMBL/GenBank/DDBJ databases">
        <authorList>
            <person name="Magalhaes I.L.F."/>
            <person name="Oliveira U."/>
            <person name="Santos F.R."/>
            <person name="Vidigal T.H.D.A."/>
            <person name="Brescovit A.D."/>
            <person name="Santos A.J."/>
        </authorList>
    </citation>
    <scope>NUCLEOTIDE SEQUENCE</scope>
    <source>
        <tissue evidence="1">Shoot tissue taken approximately 20 cm above the soil surface</tissue>
    </source>
</reference>
<dbReference type="PROSITE" id="PS51257">
    <property type="entry name" value="PROKAR_LIPOPROTEIN"/>
    <property type="match status" value="1"/>
</dbReference>
<name>A0A0A9BUI1_ARUDO</name>
<dbReference type="EMBL" id="GBRH01232032">
    <property type="protein sequence ID" value="JAD65863.1"/>
    <property type="molecule type" value="Transcribed_RNA"/>
</dbReference>
<protein>
    <submittedName>
        <fullName evidence="1">Uncharacterized protein</fullName>
    </submittedName>
</protein>
<sequence length="26" mass="2932">MSFPCKFFCATIVSQACTTPCFFTFC</sequence>
<evidence type="ECO:0000313" key="1">
    <source>
        <dbReference type="EMBL" id="JAD65863.1"/>
    </source>
</evidence>
<organism evidence="1">
    <name type="scientific">Arundo donax</name>
    <name type="common">Giant reed</name>
    <name type="synonym">Donax arundinaceus</name>
    <dbReference type="NCBI Taxonomy" id="35708"/>
    <lineage>
        <taxon>Eukaryota</taxon>
        <taxon>Viridiplantae</taxon>
        <taxon>Streptophyta</taxon>
        <taxon>Embryophyta</taxon>
        <taxon>Tracheophyta</taxon>
        <taxon>Spermatophyta</taxon>
        <taxon>Magnoliopsida</taxon>
        <taxon>Liliopsida</taxon>
        <taxon>Poales</taxon>
        <taxon>Poaceae</taxon>
        <taxon>PACMAD clade</taxon>
        <taxon>Arundinoideae</taxon>
        <taxon>Arundineae</taxon>
        <taxon>Arundo</taxon>
    </lineage>
</organism>